<organism evidence="3 4">
    <name type="scientific">Nonomuraea roseola</name>
    <dbReference type="NCBI Taxonomy" id="46179"/>
    <lineage>
        <taxon>Bacteria</taxon>
        <taxon>Bacillati</taxon>
        <taxon>Actinomycetota</taxon>
        <taxon>Actinomycetes</taxon>
        <taxon>Streptosporangiales</taxon>
        <taxon>Streptosporangiaceae</taxon>
        <taxon>Nonomuraea</taxon>
    </lineage>
</organism>
<keyword evidence="4" id="KW-1185">Reference proteome</keyword>
<protein>
    <recommendedName>
        <fullName evidence="1">DNA ligase (ATP)</fullName>
        <ecNumber evidence="1">6.5.1.1</ecNumber>
    </recommendedName>
</protein>
<sequence>MDQMRVDLAARLIALEQKTSPFVGPIPAEHAQAARRVRPVLVGEVRCVERPLDGRLRHPSWRGLRTDWSTAKVAPIGRRHAG</sequence>
<evidence type="ECO:0000313" key="3">
    <source>
        <dbReference type="EMBL" id="MFB9533631.1"/>
    </source>
</evidence>
<dbReference type="SUPFAM" id="SSF50249">
    <property type="entry name" value="Nucleic acid-binding proteins"/>
    <property type="match status" value="1"/>
</dbReference>
<reference evidence="3 4" key="1">
    <citation type="submission" date="2024-09" db="EMBL/GenBank/DDBJ databases">
        <authorList>
            <person name="Sun Q."/>
            <person name="Mori K."/>
        </authorList>
    </citation>
    <scope>NUCLEOTIDE SEQUENCE [LARGE SCALE GENOMIC DNA]</scope>
    <source>
        <strain evidence="3 4">JCM 3323</strain>
    </source>
</reference>
<dbReference type="Gene3D" id="2.40.50.140">
    <property type="entry name" value="Nucleic acid-binding proteins"/>
    <property type="match status" value="1"/>
</dbReference>
<comment type="caution">
    <text evidence="3">The sequence shown here is derived from an EMBL/GenBank/DDBJ whole genome shotgun (WGS) entry which is preliminary data.</text>
</comment>
<evidence type="ECO:0000259" key="2">
    <source>
        <dbReference type="Pfam" id="PF04679"/>
    </source>
</evidence>
<dbReference type="RefSeq" id="WP_346118308.1">
    <property type="nucleotide sequence ID" value="NZ_BAAAXC010000005.1"/>
</dbReference>
<dbReference type="InterPro" id="IPR012309">
    <property type="entry name" value="DNA_ligase_ATP-dep_C"/>
</dbReference>
<dbReference type="InterPro" id="IPR012340">
    <property type="entry name" value="NA-bd_OB-fold"/>
</dbReference>
<gene>
    <name evidence="3" type="ORF">ACFFRN_44165</name>
</gene>
<name>A0ABV5QDR0_9ACTN</name>
<dbReference type="EMBL" id="JBHMCE010000019">
    <property type="protein sequence ID" value="MFB9533631.1"/>
    <property type="molecule type" value="Genomic_DNA"/>
</dbReference>
<accession>A0ABV5QDR0</accession>
<dbReference type="Pfam" id="PF04679">
    <property type="entry name" value="DNA_ligase_A_C"/>
    <property type="match status" value="1"/>
</dbReference>
<feature type="domain" description="DNA ligase ATP-dependent C-terminal" evidence="2">
    <location>
        <begin position="2"/>
        <end position="67"/>
    </location>
</feature>
<dbReference type="EC" id="6.5.1.1" evidence="1"/>
<dbReference type="Proteomes" id="UP001589646">
    <property type="component" value="Unassembled WGS sequence"/>
</dbReference>
<evidence type="ECO:0000313" key="4">
    <source>
        <dbReference type="Proteomes" id="UP001589646"/>
    </source>
</evidence>
<evidence type="ECO:0000256" key="1">
    <source>
        <dbReference type="ARBA" id="ARBA00012727"/>
    </source>
</evidence>
<proteinExistence type="predicted"/>